<keyword evidence="4" id="KW-1185">Reference proteome</keyword>
<name>A0A0H2RAM6_9AGAM</name>
<evidence type="ECO:0000313" key="3">
    <source>
        <dbReference type="EMBL" id="KLO08894.1"/>
    </source>
</evidence>
<reference evidence="3 4" key="1">
    <citation type="submission" date="2015-04" db="EMBL/GenBank/DDBJ databases">
        <title>Complete genome sequence of Schizopora paradoxa KUC8140, a cosmopolitan wood degrader in East Asia.</title>
        <authorList>
            <consortium name="DOE Joint Genome Institute"/>
            <person name="Min B."/>
            <person name="Park H."/>
            <person name="Jang Y."/>
            <person name="Kim J.-J."/>
            <person name="Kim K.H."/>
            <person name="Pangilinan J."/>
            <person name="Lipzen A."/>
            <person name="Riley R."/>
            <person name="Grigoriev I.V."/>
            <person name="Spatafora J.W."/>
            <person name="Choi I.-G."/>
        </authorList>
    </citation>
    <scope>NUCLEOTIDE SEQUENCE [LARGE SCALE GENOMIC DNA]</scope>
    <source>
        <strain evidence="3 4">KUC8140</strain>
    </source>
</reference>
<feature type="domain" description="DUF6533" evidence="2">
    <location>
        <begin position="90"/>
        <end position="134"/>
    </location>
</feature>
<proteinExistence type="predicted"/>
<keyword evidence="1" id="KW-1133">Transmembrane helix</keyword>
<evidence type="ECO:0000259" key="2">
    <source>
        <dbReference type="Pfam" id="PF20151"/>
    </source>
</evidence>
<feature type="transmembrane region" description="Helical" evidence="1">
    <location>
        <begin position="156"/>
        <end position="176"/>
    </location>
</feature>
<protein>
    <recommendedName>
        <fullName evidence="2">DUF6533 domain-containing protein</fullName>
    </recommendedName>
</protein>
<dbReference type="AlphaFoldDB" id="A0A0H2RAM6"/>
<organism evidence="3 4">
    <name type="scientific">Schizopora paradoxa</name>
    <dbReference type="NCBI Taxonomy" id="27342"/>
    <lineage>
        <taxon>Eukaryota</taxon>
        <taxon>Fungi</taxon>
        <taxon>Dikarya</taxon>
        <taxon>Basidiomycota</taxon>
        <taxon>Agaricomycotina</taxon>
        <taxon>Agaricomycetes</taxon>
        <taxon>Hymenochaetales</taxon>
        <taxon>Schizoporaceae</taxon>
        <taxon>Schizopora</taxon>
    </lineage>
</organism>
<dbReference type="OrthoDB" id="2958007at2759"/>
<feature type="transmembrane region" description="Helical" evidence="1">
    <location>
        <begin position="188"/>
        <end position="213"/>
    </location>
</feature>
<feature type="transmembrane region" description="Helical" evidence="1">
    <location>
        <begin position="233"/>
        <end position="254"/>
    </location>
</feature>
<feature type="transmembrane region" description="Helical" evidence="1">
    <location>
        <begin position="275"/>
        <end position="296"/>
    </location>
</feature>
<dbReference type="EMBL" id="KQ086073">
    <property type="protein sequence ID" value="KLO08894.1"/>
    <property type="molecule type" value="Genomic_DNA"/>
</dbReference>
<gene>
    <name evidence="3" type="ORF">SCHPADRAFT_591383</name>
</gene>
<accession>A0A0H2RAM6</accession>
<keyword evidence="1" id="KW-0472">Membrane</keyword>
<evidence type="ECO:0000256" key="1">
    <source>
        <dbReference type="SAM" id="Phobius"/>
    </source>
</evidence>
<dbReference type="Pfam" id="PF20151">
    <property type="entry name" value="DUF6533"/>
    <property type="match status" value="1"/>
</dbReference>
<dbReference type="InParanoid" id="A0A0H2RAM6"/>
<evidence type="ECO:0000313" key="4">
    <source>
        <dbReference type="Proteomes" id="UP000053477"/>
    </source>
</evidence>
<dbReference type="InterPro" id="IPR045340">
    <property type="entry name" value="DUF6533"/>
</dbReference>
<feature type="transmembrane region" description="Helical" evidence="1">
    <location>
        <begin position="119"/>
        <end position="144"/>
    </location>
</feature>
<keyword evidence="1" id="KW-0812">Transmembrane</keyword>
<sequence length="369" mass="40954">MPKNGESNALAFKSRACFDCLRPLKSINNYENDSLCQRFLSRTQSLSLLYPECPSRSSYNTLGASSNLNFNMMKSENEIEDLEGDQVLRYFIVAATCLIFYEYLISFDNEIRYLWNRRISFGGVLLLLCRSFPFATSLAVQIFITGGSNSSCIIGLRAITCVVLVEASVAVLVLTTRAYAVWSGSMTVLGLLAVAYISTLGVGSYSVFLFLRAPESVLPFKTHGCIIENLSDILWIALIAYLSLEFLVLSLLLLKSILHRRRFNIIHRGVMRKGILSIMTQDGIGYFACTLVVAGANVNIIHHLSLEVQDGLLVLQGVIQNILCSRLIFHIRSVNDVPISTTQASSISWTVPSIELNSPEAIKVEDDHT</sequence>
<dbReference type="Proteomes" id="UP000053477">
    <property type="component" value="Unassembled WGS sequence"/>
</dbReference>